<feature type="transmembrane region" description="Helical" evidence="1">
    <location>
        <begin position="136"/>
        <end position="157"/>
    </location>
</feature>
<feature type="transmembrane region" description="Helical" evidence="1">
    <location>
        <begin position="71"/>
        <end position="89"/>
    </location>
</feature>
<feature type="transmembrane region" description="Helical" evidence="1">
    <location>
        <begin position="95"/>
        <end position="116"/>
    </location>
</feature>
<evidence type="ECO:0000313" key="2">
    <source>
        <dbReference type="EMBL" id="ACT57783.1"/>
    </source>
</evidence>
<dbReference type="AlphaFoldDB" id="C6XKV4"/>
<accession>C6XKV4</accession>
<organism evidence="2 3">
    <name type="scientific">Hirschia baltica (strain ATCC 49814 / DSM 5838 / IFAM 1418)</name>
    <dbReference type="NCBI Taxonomy" id="582402"/>
    <lineage>
        <taxon>Bacteria</taxon>
        <taxon>Pseudomonadati</taxon>
        <taxon>Pseudomonadota</taxon>
        <taxon>Alphaproteobacteria</taxon>
        <taxon>Hyphomonadales</taxon>
        <taxon>Hyphomonadaceae</taxon>
        <taxon>Hirschia</taxon>
    </lineage>
</organism>
<dbReference type="HOGENOM" id="CLU_1658416_0_0_5"/>
<dbReference type="EMBL" id="CP001678">
    <property type="protein sequence ID" value="ACT57783.1"/>
    <property type="molecule type" value="Genomic_DNA"/>
</dbReference>
<keyword evidence="1" id="KW-1133">Transmembrane helix</keyword>
<dbReference type="KEGG" id="hba:Hbal_0081"/>
<protein>
    <submittedName>
        <fullName evidence="2">Uncharacterized protein</fullName>
    </submittedName>
</protein>
<proteinExistence type="predicted"/>
<evidence type="ECO:0000256" key="1">
    <source>
        <dbReference type="SAM" id="Phobius"/>
    </source>
</evidence>
<sequence>MTSLSDLCTSSVEFSKGYKDMDSLANIFAASAAAFAGGAAASGWTVAVIFANIAFDGLDYNRADRMLRRTLLVSSNFQAILLGCASVFALLSGSIVAFITCLITALGFLSNVWTLAPRKGPRVTGMRENRKGKRMVAVALTIIQTCFAAAGAVLAAFGI</sequence>
<reference evidence="3" key="1">
    <citation type="journal article" date="2011" name="J. Bacteriol.">
        <title>Genome sequences of eight morphologically diverse alphaproteobacteria.</title>
        <authorList>
            <consortium name="US DOE Joint Genome Institute"/>
            <person name="Brown P.J."/>
            <person name="Kysela D.T."/>
            <person name="Buechlein A."/>
            <person name="Hemmerich C."/>
            <person name="Brun Y.V."/>
        </authorList>
    </citation>
    <scope>NUCLEOTIDE SEQUENCE [LARGE SCALE GENOMIC DNA]</scope>
    <source>
        <strain evidence="3">ATCC 49814 / DSM 5838 / IFAM 1418</strain>
    </source>
</reference>
<dbReference type="eggNOG" id="ENOG50315GY">
    <property type="taxonomic scope" value="Bacteria"/>
</dbReference>
<dbReference type="Proteomes" id="UP000002745">
    <property type="component" value="Chromosome"/>
</dbReference>
<keyword evidence="3" id="KW-1185">Reference proteome</keyword>
<gene>
    <name evidence="2" type="ordered locus">Hbal_0081</name>
</gene>
<keyword evidence="1" id="KW-0472">Membrane</keyword>
<name>C6XKV4_HIRBI</name>
<keyword evidence="1" id="KW-0812">Transmembrane</keyword>
<feature type="transmembrane region" description="Helical" evidence="1">
    <location>
        <begin position="27"/>
        <end position="50"/>
    </location>
</feature>
<evidence type="ECO:0000313" key="3">
    <source>
        <dbReference type="Proteomes" id="UP000002745"/>
    </source>
</evidence>